<dbReference type="GO" id="GO:0015074">
    <property type="term" value="P:DNA integration"/>
    <property type="evidence" value="ECO:0007669"/>
    <property type="project" value="UniProtKB-KW"/>
</dbReference>
<proteinExistence type="inferred from homology"/>
<dbReference type="Pfam" id="PF00589">
    <property type="entry name" value="Phage_integrase"/>
    <property type="match status" value="1"/>
</dbReference>
<evidence type="ECO:0000313" key="6">
    <source>
        <dbReference type="EMBL" id="RMO78287.1"/>
    </source>
</evidence>
<comment type="similarity">
    <text evidence="1">Belongs to the 'phage' integrase family.</text>
</comment>
<keyword evidence="4" id="KW-0233">DNA recombination</keyword>
<dbReference type="SUPFAM" id="SSF56349">
    <property type="entry name" value="DNA breaking-rejoining enzymes"/>
    <property type="match status" value="1"/>
</dbReference>
<evidence type="ECO:0000256" key="3">
    <source>
        <dbReference type="ARBA" id="ARBA00023125"/>
    </source>
</evidence>
<name>A0A3M5TEA0_9PSED</name>
<reference evidence="6 7" key="1">
    <citation type="submission" date="2018-08" db="EMBL/GenBank/DDBJ databases">
        <title>Recombination of ecologically and evolutionarily significant loci maintains genetic cohesion in the Pseudomonas syringae species complex.</title>
        <authorList>
            <person name="Dillon M."/>
            <person name="Thakur S."/>
            <person name="Almeida R.N.D."/>
            <person name="Weir B.S."/>
            <person name="Guttman D.S."/>
        </authorList>
    </citation>
    <scope>NUCLEOTIDE SEQUENCE [LARGE SCALE GENOMIC DNA]</scope>
    <source>
        <strain evidence="6 7">ICMP 2732</strain>
    </source>
</reference>
<dbReference type="CDD" id="cd00397">
    <property type="entry name" value="DNA_BRE_C"/>
    <property type="match status" value="1"/>
</dbReference>
<sequence>MFMDVKMVRHPSGQNLPILVDDDGLPVPLASEWVLSRRGLSPNTLTRNLRELAILFAWLGSLRIDFGACIAGERMFTEAELAGSLCERLRIAVKVPVMEAGVISINQRKKVAVSPLTYKLRLITVRQFMGWCFRFKMGALASGDPALLRIKAHKDHVDKILGDQDISNPPENKSITKGLRDHQVTALIWCVDFRNPEAYGVNEHVKFRNFIVVMIMLTFGLRPAEVLTLRVEDIEFGGTTALRVLRRVADPADMRSPQPRVKRNGRDMIMQTPTLIRLIEEYIEVHRESVMERFGKDHSYLIISDEGDPLHGNSVSNYFQIIRDRFKQALPSNLTPKALRHTYSSRTEREMAERGVPEDERKQVLAYLRGDSSVRSQEVYINGEIIRQATAVQNKYHDTLMESFLEYSSDESSI</sequence>
<dbReference type="PANTHER" id="PTHR30349:SF41">
    <property type="entry name" value="INTEGRASE_RECOMBINASE PROTEIN MJ0367-RELATED"/>
    <property type="match status" value="1"/>
</dbReference>
<dbReference type="Gene3D" id="1.10.443.10">
    <property type="entry name" value="Intergrase catalytic core"/>
    <property type="match status" value="1"/>
</dbReference>
<protein>
    <submittedName>
        <fullName evidence="6">Phage integrase</fullName>
    </submittedName>
</protein>
<dbReference type="InterPro" id="IPR013762">
    <property type="entry name" value="Integrase-like_cat_sf"/>
</dbReference>
<dbReference type="InterPro" id="IPR002104">
    <property type="entry name" value="Integrase_catalytic"/>
</dbReference>
<dbReference type="InterPro" id="IPR011010">
    <property type="entry name" value="DNA_brk_join_enz"/>
</dbReference>
<dbReference type="Proteomes" id="UP000281350">
    <property type="component" value="Unassembled WGS sequence"/>
</dbReference>
<dbReference type="GO" id="GO:0003677">
    <property type="term" value="F:DNA binding"/>
    <property type="evidence" value="ECO:0007669"/>
    <property type="project" value="UniProtKB-KW"/>
</dbReference>
<keyword evidence="2" id="KW-0229">DNA integration</keyword>
<dbReference type="PANTHER" id="PTHR30349">
    <property type="entry name" value="PHAGE INTEGRASE-RELATED"/>
    <property type="match status" value="1"/>
</dbReference>
<keyword evidence="3" id="KW-0238">DNA-binding</keyword>
<gene>
    <name evidence="6" type="ORF">ALQ36_01229</name>
</gene>
<dbReference type="GO" id="GO:0006310">
    <property type="term" value="P:DNA recombination"/>
    <property type="evidence" value="ECO:0007669"/>
    <property type="project" value="UniProtKB-KW"/>
</dbReference>
<feature type="domain" description="Tyr recombinase" evidence="5">
    <location>
        <begin position="174"/>
        <end position="393"/>
    </location>
</feature>
<evidence type="ECO:0000259" key="5">
    <source>
        <dbReference type="PROSITE" id="PS51898"/>
    </source>
</evidence>
<evidence type="ECO:0000256" key="2">
    <source>
        <dbReference type="ARBA" id="ARBA00022908"/>
    </source>
</evidence>
<evidence type="ECO:0000256" key="1">
    <source>
        <dbReference type="ARBA" id="ARBA00008857"/>
    </source>
</evidence>
<accession>A0A3M5TEA0</accession>
<organism evidence="6 7">
    <name type="scientific">Pseudomonas syringae pv. primulae</name>
    <dbReference type="NCBI Taxonomy" id="251707"/>
    <lineage>
        <taxon>Bacteria</taxon>
        <taxon>Pseudomonadati</taxon>
        <taxon>Pseudomonadota</taxon>
        <taxon>Gammaproteobacteria</taxon>
        <taxon>Pseudomonadales</taxon>
        <taxon>Pseudomonadaceae</taxon>
        <taxon>Pseudomonas</taxon>
    </lineage>
</organism>
<dbReference type="PROSITE" id="PS51898">
    <property type="entry name" value="TYR_RECOMBINASE"/>
    <property type="match status" value="1"/>
</dbReference>
<evidence type="ECO:0000313" key="7">
    <source>
        <dbReference type="Proteomes" id="UP000281350"/>
    </source>
</evidence>
<evidence type="ECO:0000256" key="4">
    <source>
        <dbReference type="ARBA" id="ARBA00023172"/>
    </source>
</evidence>
<dbReference type="AlphaFoldDB" id="A0A3M5TEA0"/>
<dbReference type="EMBL" id="RBPY01000087">
    <property type="protein sequence ID" value="RMO78287.1"/>
    <property type="molecule type" value="Genomic_DNA"/>
</dbReference>
<dbReference type="InterPro" id="IPR050090">
    <property type="entry name" value="Tyrosine_recombinase_XerCD"/>
</dbReference>
<comment type="caution">
    <text evidence="6">The sequence shown here is derived from an EMBL/GenBank/DDBJ whole genome shotgun (WGS) entry which is preliminary data.</text>
</comment>